<feature type="domain" description="EAL" evidence="1">
    <location>
        <begin position="50"/>
        <end position="303"/>
    </location>
</feature>
<dbReference type="InterPro" id="IPR001633">
    <property type="entry name" value="EAL_dom"/>
</dbReference>
<dbReference type="AlphaFoldDB" id="A0A432W0I1"/>
<dbReference type="PANTHER" id="PTHR33121">
    <property type="entry name" value="CYCLIC DI-GMP PHOSPHODIESTERASE PDEF"/>
    <property type="match status" value="1"/>
</dbReference>
<dbReference type="Gene3D" id="3.20.20.450">
    <property type="entry name" value="EAL domain"/>
    <property type="match status" value="1"/>
</dbReference>
<proteinExistence type="predicted"/>
<dbReference type="PROSITE" id="PS50883">
    <property type="entry name" value="EAL"/>
    <property type="match status" value="1"/>
</dbReference>
<evidence type="ECO:0000259" key="1">
    <source>
        <dbReference type="PROSITE" id="PS50883"/>
    </source>
</evidence>
<comment type="caution">
    <text evidence="2">The sequence shown here is derived from an EMBL/GenBank/DDBJ whole genome shotgun (WGS) entry which is preliminary data.</text>
</comment>
<sequence>MRFSKPKSHCVIPYFRAKYKQSWKLIHPSSRQGVAMDNKIMPESAKVLNMPIAKRHLSAELLQEQFSVAYQPRQLTSSRRIVGLEIFARWEHPKYGFIPPADFIHIAEQRDIIDQLTLQILHQALPEFKRLLKQRPELSLSVNISPLSFQHPNFLTSLINICNDYQVAPSQIILDFSESVISDDIDGFIGLIKTFRVAGFKIALDDFGTGNVTATVVERLHLHELKVDISVTQQLTLSKESEFLAKAALRLARQTGALTTAEGVETEETLELVSELGFDIIQGYQISKPMFIDELNAWLREQN</sequence>
<accession>A0A432W0I1</accession>
<keyword evidence="3" id="KW-1185">Reference proteome</keyword>
<protein>
    <recommendedName>
        <fullName evidence="1">EAL domain-containing protein</fullName>
    </recommendedName>
</protein>
<gene>
    <name evidence="2" type="ORF">CWE08_04940</name>
</gene>
<dbReference type="Proteomes" id="UP000288395">
    <property type="component" value="Unassembled WGS sequence"/>
</dbReference>
<dbReference type="PANTHER" id="PTHR33121:SF70">
    <property type="entry name" value="SIGNALING PROTEIN YKOW"/>
    <property type="match status" value="1"/>
</dbReference>
<dbReference type="SUPFAM" id="SSF141868">
    <property type="entry name" value="EAL domain-like"/>
    <property type="match status" value="1"/>
</dbReference>
<reference evidence="3" key="1">
    <citation type="journal article" date="2018" name="Front. Microbiol.">
        <title>Genome-Based Analysis Reveals the Taxonomy and Diversity of the Family Idiomarinaceae.</title>
        <authorList>
            <person name="Liu Y."/>
            <person name="Lai Q."/>
            <person name="Shao Z."/>
        </authorList>
    </citation>
    <scope>NUCLEOTIDE SEQUENCE [LARGE SCALE GENOMIC DNA]</scope>
    <source>
        <strain evidence="3">GBPy7</strain>
    </source>
</reference>
<name>A0A432W0I1_9GAMM</name>
<dbReference type="CDD" id="cd01948">
    <property type="entry name" value="EAL"/>
    <property type="match status" value="1"/>
</dbReference>
<dbReference type="EMBL" id="PIPJ01000002">
    <property type="protein sequence ID" value="RUO22525.1"/>
    <property type="molecule type" value="Genomic_DNA"/>
</dbReference>
<dbReference type="GO" id="GO:0071111">
    <property type="term" value="F:cyclic-guanylate-specific phosphodiesterase activity"/>
    <property type="evidence" value="ECO:0007669"/>
    <property type="project" value="InterPro"/>
</dbReference>
<evidence type="ECO:0000313" key="2">
    <source>
        <dbReference type="EMBL" id="RUO22525.1"/>
    </source>
</evidence>
<dbReference type="InterPro" id="IPR050706">
    <property type="entry name" value="Cyclic-di-GMP_PDE-like"/>
</dbReference>
<evidence type="ECO:0000313" key="3">
    <source>
        <dbReference type="Proteomes" id="UP000288395"/>
    </source>
</evidence>
<dbReference type="InterPro" id="IPR035919">
    <property type="entry name" value="EAL_sf"/>
</dbReference>
<dbReference type="SMART" id="SM00052">
    <property type="entry name" value="EAL"/>
    <property type="match status" value="1"/>
</dbReference>
<dbReference type="Pfam" id="PF00563">
    <property type="entry name" value="EAL"/>
    <property type="match status" value="1"/>
</dbReference>
<organism evidence="2 3">
    <name type="scientific">Aliidiomarina iranensis</name>
    <dbReference type="NCBI Taxonomy" id="1434071"/>
    <lineage>
        <taxon>Bacteria</taxon>
        <taxon>Pseudomonadati</taxon>
        <taxon>Pseudomonadota</taxon>
        <taxon>Gammaproteobacteria</taxon>
        <taxon>Alteromonadales</taxon>
        <taxon>Idiomarinaceae</taxon>
        <taxon>Aliidiomarina</taxon>
    </lineage>
</organism>